<accession>A0A2K2H7Z7</accession>
<evidence type="ECO:0000259" key="1">
    <source>
        <dbReference type="Pfam" id="PF13173"/>
    </source>
</evidence>
<evidence type="ECO:0000313" key="3">
    <source>
        <dbReference type="EMBL" id="PNU19434.1"/>
    </source>
</evidence>
<protein>
    <submittedName>
        <fullName evidence="3">AAA family ATPase</fullName>
    </submittedName>
</protein>
<dbReference type="AlphaFoldDB" id="A0A2K2H7Z7"/>
<sequence length="417" mass="46640">MDNTDYPRLLQLRLEEALGDTPVVLIHGPRQCGKTTLAQKIGKQYGYHYLSFDDVNLVAAAKADPVGFVDRLGQRVILDEIQHVPELFSSIKQSVDRQRQPGRFLLTGSANVLLLPKLADSLAGRLEILPLRPLARCEIEQSGSGLLSQLLNRSFDIHCTGKLGEQLAAHIVAGGFPEPLQRRSERRRRLWYQNYVETLVQRDIRDLARISNLDAIPKVLQLVAVQSAQLLNMSTIAAPFQITRQTITAYFALLKNIFLIDTLPAWHGNRGKRLVKTPKVHMTDTGLVAALLGMNAAQLEADRIMLGHLLESFVYNELRRQASWADSNLEFFHFRDKDQYEVDIVIELDGRGMIAIEVKAAATVTEKDFKGLKKLRSIAGPAWLAGIVFYDGERVLPFGEQMLAVPISALWGSGRES</sequence>
<proteinExistence type="predicted"/>
<evidence type="ECO:0000259" key="2">
    <source>
        <dbReference type="Pfam" id="PF13635"/>
    </source>
</evidence>
<dbReference type="InterPro" id="IPR041682">
    <property type="entry name" value="AAA_14"/>
</dbReference>
<evidence type="ECO:0000313" key="4">
    <source>
        <dbReference type="Proteomes" id="UP000236340"/>
    </source>
</evidence>
<name>A0A2K2H7Z7_9BACT</name>
<dbReference type="Pfam" id="PF13635">
    <property type="entry name" value="DUF4143"/>
    <property type="match status" value="1"/>
</dbReference>
<dbReference type="OrthoDB" id="9783412at2"/>
<dbReference type="SUPFAM" id="SSF52540">
    <property type="entry name" value="P-loop containing nucleoside triphosphate hydrolases"/>
    <property type="match status" value="1"/>
</dbReference>
<reference evidence="3 4" key="1">
    <citation type="journal article" date="2018" name="Genome Announc.">
        <title>Genome Sequence of Geothermobacter sp. HR-1 Iron Reducer from the Loihi Seamount.</title>
        <authorList>
            <person name="Smith H."/>
            <person name="Abuyen K."/>
            <person name="Tremblay J."/>
            <person name="Savalia P."/>
            <person name="Perez-Rodriguez I."/>
            <person name="Emerson D."/>
            <person name="Tully B."/>
            <person name="Amend J."/>
        </authorList>
    </citation>
    <scope>NUCLEOTIDE SEQUENCE [LARGE SCALE GENOMIC DNA]</scope>
    <source>
        <strain evidence="3 4">HR-1</strain>
    </source>
</reference>
<dbReference type="CDD" id="cd00009">
    <property type="entry name" value="AAA"/>
    <property type="match status" value="1"/>
</dbReference>
<dbReference type="Pfam" id="PF13173">
    <property type="entry name" value="AAA_14"/>
    <property type="match status" value="1"/>
</dbReference>
<feature type="domain" description="DUF4143" evidence="2">
    <location>
        <begin position="201"/>
        <end position="360"/>
    </location>
</feature>
<dbReference type="InterPro" id="IPR027417">
    <property type="entry name" value="P-loop_NTPase"/>
</dbReference>
<dbReference type="EMBL" id="PPFX01000031">
    <property type="protein sequence ID" value="PNU19434.1"/>
    <property type="molecule type" value="Genomic_DNA"/>
</dbReference>
<dbReference type="Gene3D" id="3.40.50.300">
    <property type="entry name" value="P-loop containing nucleotide triphosphate hydrolases"/>
    <property type="match status" value="1"/>
</dbReference>
<dbReference type="PANTHER" id="PTHR43566:SF2">
    <property type="entry name" value="DUF4143 DOMAIN-CONTAINING PROTEIN"/>
    <property type="match status" value="1"/>
</dbReference>
<dbReference type="Proteomes" id="UP000236340">
    <property type="component" value="Unassembled WGS sequence"/>
</dbReference>
<comment type="caution">
    <text evidence="3">The sequence shown here is derived from an EMBL/GenBank/DDBJ whole genome shotgun (WGS) entry which is preliminary data.</text>
</comment>
<dbReference type="RefSeq" id="WP_103116106.1">
    <property type="nucleotide sequence ID" value="NZ_PPFX01000031.1"/>
</dbReference>
<dbReference type="PANTHER" id="PTHR43566">
    <property type="entry name" value="CONSERVED PROTEIN"/>
    <property type="match status" value="1"/>
</dbReference>
<feature type="domain" description="AAA" evidence="1">
    <location>
        <begin position="21"/>
        <end position="138"/>
    </location>
</feature>
<gene>
    <name evidence="3" type="ORF">C2E25_12705</name>
</gene>
<organism evidence="3 4">
    <name type="scientific">Geothermobacter hydrogeniphilus</name>
    <dbReference type="NCBI Taxonomy" id="1969733"/>
    <lineage>
        <taxon>Bacteria</taxon>
        <taxon>Pseudomonadati</taxon>
        <taxon>Thermodesulfobacteriota</taxon>
        <taxon>Desulfuromonadia</taxon>
        <taxon>Desulfuromonadales</taxon>
        <taxon>Geothermobacteraceae</taxon>
        <taxon>Geothermobacter</taxon>
    </lineage>
</organism>
<dbReference type="InterPro" id="IPR025420">
    <property type="entry name" value="DUF4143"/>
</dbReference>